<reference evidence="1 2" key="1">
    <citation type="submission" date="2015-09" db="EMBL/GenBank/DDBJ databases">
        <title>Sorangium comparison.</title>
        <authorList>
            <person name="Zaburannyi N."/>
            <person name="Bunk B."/>
            <person name="Overmann J."/>
            <person name="Mueller R."/>
        </authorList>
    </citation>
    <scope>NUCLEOTIDE SEQUENCE [LARGE SCALE GENOMIC DNA]</scope>
    <source>
        <strain evidence="1 2">So ce836</strain>
    </source>
</reference>
<dbReference type="RefSeq" id="WP_129580079.1">
    <property type="nucleotide sequence ID" value="NZ_CP012672.1"/>
</dbReference>
<name>A0A4P2R4A8_SORCE</name>
<accession>A0A4P2R4A8</accession>
<dbReference type="AlphaFoldDB" id="A0A4P2R4A8"/>
<dbReference type="Proteomes" id="UP000295497">
    <property type="component" value="Chromosome"/>
</dbReference>
<proteinExistence type="predicted"/>
<gene>
    <name evidence="1" type="ORF">SOCE836_096750</name>
</gene>
<protein>
    <submittedName>
        <fullName evidence="1">Uncharacterized protein</fullName>
    </submittedName>
</protein>
<evidence type="ECO:0000313" key="1">
    <source>
        <dbReference type="EMBL" id="AUX37451.1"/>
    </source>
</evidence>
<dbReference type="EMBL" id="CP012672">
    <property type="protein sequence ID" value="AUX37451.1"/>
    <property type="molecule type" value="Genomic_DNA"/>
</dbReference>
<sequence length="77" mass="8169">MRRAGVEHLMREGGEALWDGQILEAVADEKAWARRLVRAAHAVDGHARAAYGALELVIDDAPPPLETPAAAATEGCP</sequence>
<evidence type="ECO:0000313" key="2">
    <source>
        <dbReference type="Proteomes" id="UP000295497"/>
    </source>
</evidence>
<organism evidence="1 2">
    <name type="scientific">Sorangium cellulosum</name>
    <name type="common">Polyangium cellulosum</name>
    <dbReference type="NCBI Taxonomy" id="56"/>
    <lineage>
        <taxon>Bacteria</taxon>
        <taxon>Pseudomonadati</taxon>
        <taxon>Myxococcota</taxon>
        <taxon>Polyangia</taxon>
        <taxon>Polyangiales</taxon>
        <taxon>Polyangiaceae</taxon>
        <taxon>Sorangium</taxon>
    </lineage>
</organism>